<organism evidence="4 5">
    <name type="scientific">Psychrosphaera aquimarina</name>
    <dbReference type="NCBI Taxonomy" id="2044854"/>
    <lineage>
        <taxon>Bacteria</taxon>
        <taxon>Pseudomonadati</taxon>
        <taxon>Pseudomonadota</taxon>
        <taxon>Gammaproteobacteria</taxon>
        <taxon>Alteromonadales</taxon>
        <taxon>Pseudoalteromonadaceae</taxon>
        <taxon>Psychrosphaera</taxon>
    </lineage>
</organism>
<dbReference type="PANTHER" id="PTHR47271:SF2">
    <property type="entry name" value="ARGININE DEIMINASE"/>
    <property type="match status" value="1"/>
</dbReference>
<accession>A0ABU3R0N2</accession>
<reference evidence="4 5" key="1">
    <citation type="submission" date="2023-10" db="EMBL/GenBank/DDBJ databases">
        <title>Psychrosphaera aquimaarina strain SW33 isolated from seawater.</title>
        <authorList>
            <person name="Bayburt H."/>
            <person name="Kim J.M."/>
            <person name="Choi B.J."/>
            <person name="Jeon C.O."/>
        </authorList>
    </citation>
    <scope>NUCLEOTIDE SEQUENCE [LARGE SCALE GENOMIC DNA]</scope>
    <source>
        <strain evidence="4 5">KCTC 52743</strain>
    </source>
</reference>
<comment type="pathway">
    <text evidence="1">Amino-acid degradation; L-arginine degradation via ADI pathway; carbamoyl phosphate from L-arginine: step 1/2.</text>
</comment>
<comment type="catalytic activity">
    <reaction evidence="3">
        <text>L-arginine + H2O = L-citrulline + NH4(+)</text>
        <dbReference type="Rhea" id="RHEA:19597"/>
        <dbReference type="ChEBI" id="CHEBI:15377"/>
        <dbReference type="ChEBI" id="CHEBI:28938"/>
        <dbReference type="ChEBI" id="CHEBI:32682"/>
        <dbReference type="ChEBI" id="CHEBI:57743"/>
        <dbReference type="EC" id="3.5.3.6"/>
    </reaction>
</comment>
<evidence type="ECO:0000256" key="2">
    <source>
        <dbReference type="ARBA" id="ARBA00012171"/>
    </source>
</evidence>
<evidence type="ECO:0000256" key="1">
    <source>
        <dbReference type="ARBA" id="ARBA00005213"/>
    </source>
</evidence>
<evidence type="ECO:0000313" key="4">
    <source>
        <dbReference type="EMBL" id="MDU0113244.1"/>
    </source>
</evidence>
<dbReference type="Gene3D" id="3.75.10.10">
    <property type="entry name" value="L-arginine/glycine Amidinotransferase, Chain A"/>
    <property type="match status" value="1"/>
</dbReference>
<evidence type="ECO:0000313" key="5">
    <source>
        <dbReference type="Proteomes" id="UP001257914"/>
    </source>
</evidence>
<gene>
    <name evidence="4" type="ORF">RT723_09600</name>
</gene>
<proteinExistence type="predicted"/>
<dbReference type="SUPFAM" id="SSF55909">
    <property type="entry name" value="Pentein"/>
    <property type="match status" value="1"/>
</dbReference>
<name>A0ABU3R0N2_9GAMM</name>
<dbReference type="EMBL" id="JAWCUA010000007">
    <property type="protein sequence ID" value="MDU0113244.1"/>
    <property type="molecule type" value="Genomic_DNA"/>
</dbReference>
<sequence>MTNSTIITDSCGFTFQRRQVQGGTKPLEHWGMDSEYGVLTDVLIGPMDHYSWQTGNAMSRRSIRLGRKFDFAIAKQQYQDMLDMYRTAGVKTHLLEADPHLPYQLYARDSSVMTPWGPVITQLYSPWRRGESKEVTSFYHRNNIPLYDVITAGSFEGGDFMVLEPGVILCGYTGERTSEAALNQMKGWVEAEGWEFKSYQFDPYFLHIDVKVAMLSDKLAAVCKEAVEDELLDWFKSKQIDVIDISYKSMLELGINVVALGKDRVLIPKQSTEIIEKSKAAGLEVFAPDMSMFTSGGGGVHCMCQPLRRLPANSNGIK</sequence>
<comment type="caution">
    <text evidence="4">The sequence shown here is derived from an EMBL/GenBank/DDBJ whole genome shotgun (WGS) entry which is preliminary data.</text>
</comment>
<dbReference type="PANTHER" id="PTHR47271">
    <property type="entry name" value="ARGININE DEIMINASE"/>
    <property type="match status" value="1"/>
</dbReference>
<dbReference type="RefSeq" id="WP_315946846.1">
    <property type="nucleotide sequence ID" value="NZ_JAWCUA010000007.1"/>
</dbReference>
<dbReference type="Pfam" id="PF19420">
    <property type="entry name" value="DDAH_eukar"/>
    <property type="match status" value="1"/>
</dbReference>
<keyword evidence="5" id="KW-1185">Reference proteome</keyword>
<protein>
    <recommendedName>
        <fullName evidence="2">arginine deiminase</fullName>
        <ecNumber evidence="2">3.5.3.6</ecNumber>
    </recommendedName>
</protein>
<dbReference type="EC" id="3.5.3.6" evidence="2"/>
<dbReference type="Proteomes" id="UP001257914">
    <property type="component" value="Unassembled WGS sequence"/>
</dbReference>
<evidence type="ECO:0000256" key="3">
    <source>
        <dbReference type="ARBA" id="ARBA00049429"/>
    </source>
</evidence>